<evidence type="ECO:0000313" key="2">
    <source>
        <dbReference type="Proteomes" id="UP000322234"/>
    </source>
</evidence>
<dbReference type="EMBL" id="VBQZ03000043">
    <property type="protein sequence ID" value="MXQ88042.1"/>
    <property type="molecule type" value="Genomic_DNA"/>
</dbReference>
<proteinExistence type="predicted"/>
<organism evidence="1 2">
    <name type="scientific">Bos mutus</name>
    <name type="common">wild yak</name>
    <dbReference type="NCBI Taxonomy" id="72004"/>
    <lineage>
        <taxon>Eukaryota</taxon>
        <taxon>Metazoa</taxon>
        <taxon>Chordata</taxon>
        <taxon>Craniata</taxon>
        <taxon>Vertebrata</taxon>
        <taxon>Euteleostomi</taxon>
        <taxon>Mammalia</taxon>
        <taxon>Eutheria</taxon>
        <taxon>Laurasiatheria</taxon>
        <taxon>Artiodactyla</taxon>
        <taxon>Ruminantia</taxon>
        <taxon>Pecora</taxon>
        <taxon>Bovidae</taxon>
        <taxon>Bovinae</taxon>
        <taxon>Bos</taxon>
    </lineage>
</organism>
<accession>A0A6B0RF94</accession>
<evidence type="ECO:0000313" key="1">
    <source>
        <dbReference type="EMBL" id="MXQ88042.1"/>
    </source>
</evidence>
<dbReference type="Proteomes" id="UP000322234">
    <property type="component" value="Unassembled WGS sequence"/>
</dbReference>
<reference evidence="1" key="1">
    <citation type="submission" date="2019-10" db="EMBL/GenBank/DDBJ databases">
        <title>The sequence and de novo assembly of the wild yak genome.</title>
        <authorList>
            <person name="Liu Y."/>
        </authorList>
    </citation>
    <scope>NUCLEOTIDE SEQUENCE [LARGE SCALE GENOMIC DNA]</scope>
    <source>
        <strain evidence="1">WY2019</strain>
    </source>
</reference>
<comment type="caution">
    <text evidence="1">The sequence shown here is derived from an EMBL/GenBank/DDBJ whole genome shotgun (WGS) entry which is preliminary data.</text>
</comment>
<gene>
    <name evidence="1" type="ORF">E5288_WYG022530</name>
</gene>
<dbReference type="AlphaFoldDB" id="A0A6B0RF94"/>
<keyword evidence="2" id="KW-1185">Reference proteome</keyword>
<name>A0A6B0RF94_9CETA</name>
<sequence>MLTCPQSSTVSDFEVCALCTLNFLDKSLFLGSCMTGLPGPLWADRQLRNLVGTAMSTSEDRHDLPTPESVLCQPSTDVPSAETMFCAVENNLE</sequence>
<protein>
    <submittedName>
        <fullName evidence="1">Uncharacterized protein</fullName>
    </submittedName>
</protein>